<dbReference type="PROSITE" id="PS51257">
    <property type="entry name" value="PROKAR_LIPOPROTEIN"/>
    <property type="match status" value="1"/>
</dbReference>
<dbReference type="Proteomes" id="UP000783796">
    <property type="component" value="Unassembled WGS sequence"/>
</dbReference>
<reference evidence="3" key="1">
    <citation type="journal article" date="2021" name="PeerJ">
        <title>Extensive microbial diversity within the chicken gut microbiome revealed by metagenomics and culture.</title>
        <authorList>
            <person name="Gilroy R."/>
            <person name="Ravi A."/>
            <person name="Getino M."/>
            <person name="Pursley I."/>
            <person name="Horton D.L."/>
            <person name="Alikhan N.F."/>
            <person name="Baker D."/>
            <person name="Gharbi K."/>
            <person name="Hall N."/>
            <person name="Watson M."/>
            <person name="Adriaenssens E.M."/>
            <person name="Foster-Nyarko E."/>
            <person name="Jarju S."/>
            <person name="Secka A."/>
            <person name="Antonio M."/>
            <person name="Oren A."/>
            <person name="Chaudhuri R.R."/>
            <person name="La Ragione R."/>
            <person name="Hildebrand F."/>
            <person name="Pallen M.J."/>
        </authorList>
    </citation>
    <scope>NUCLEOTIDE SEQUENCE</scope>
    <source>
        <strain evidence="3">G4-2901</strain>
    </source>
</reference>
<dbReference type="InterPro" id="IPR032526">
    <property type="entry name" value="DUF4960"/>
</dbReference>
<gene>
    <name evidence="3" type="ORF">H9777_04170</name>
</gene>
<proteinExistence type="predicted"/>
<sequence length="466" mass="51037">MKTYINKLYLLSLALFMIVVSGCDNNENKSLSLDGDTFINKIVLDDQYEGVIDNKNASITIGVPYAYDTEAMTVSQLELSEGAEATIKTGDIVNFSFSQSVRVVNGDAFFDYTINVKHDEAKILSFKLNGYIGVINHETNVITVRIPTSENISSLTANIEMNEGTVIVSPENYSNLDYSSPVEFVVENNTARTTYTVSVIQSDAAEVLYVGLAENVESLNSEEKEAANWMLLNVPSSQYVSFDDIAKGVVDLSSCKVMWWHLHIDGGIDNMDKFDQNAASSLTAIQKIKDFYEAGGSLLLTRFASYYAVKLGATLDGNNPNNCWGQVEESGEITSGPWSFFIQGNTEHALYQNLVMNSGESDKVYTCDAGYRITNSTAQWHIGSDWGGYPTEADWEILHGAKAIGNGGDGAVVAWEYLPNNGRGGIVCIGSGCYDWYSYGVDASGDRYHGNVAKLTENAINYLKGE</sequence>
<dbReference type="EMBL" id="JAHLFW010000039">
    <property type="protein sequence ID" value="MBU3837515.1"/>
    <property type="molecule type" value="Genomic_DNA"/>
</dbReference>
<evidence type="ECO:0000259" key="2">
    <source>
        <dbReference type="Pfam" id="PF16324"/>
    </source>
</evidence>
<dbReference type="Gene3D" id="2.60.40.2340">
    <property type="match status" value="2"/>
</dbReference>
<accession>A0A948TB62</accession>
<name>A0A948TB62_9BACT</name>
<feature type="domain" description="DUF4960" evidence="2">
    <location>
        <begin position="209"/>
        <end position="463"/>
    </location>
</feature>
<evidence type="ECO:0000256" key="1">
    <source>
        <dbReference type="SAM" id="SignalP"/>
    </source>
</evidence>
<dbReference type="Pfam" id="PF16324">
    <property type="entry name" value="DUF4960"/>
    <property type="match status" value="1"/>
</dbReference>
<comment type="caution">
    <text evidence="3">The sequence shown here is derived from an EMBL/GenBank/DDBJ whole genome shotgun (WGS) entry which is preliminary data.</text>
</comment>
<feature type="chain" id="PRO_5037222468" evidence="1">
    <location>
        <begin position="23"/>
        <end position="466"/>
    </location>
</feature>
<protein>
    <submittedName>
        <fullName evidence="3">DUF4960 domain-containing protein</fullName>
    </submittedName>
</protein>
<reference evidence="3" key="2">
    <citation type="submission" date="2021-04" db="EMBL/GenBank/DDBJ databases">
        <authorList>
            <person name="Gilroy R."/>
        </authorList>
    </citation>
    <scope>NUCLEOTIDE SEQUENCE</scope>
    <source>
        <strain evidence="3">G4-2901</strain>
    </source>
</reference>
<evidence type="ECO:0000313" key="4">
    <source>
        <dbReference type="Proteomes" id="UP000783796"/>
    </source>
</evidence>
<dbReference type="AlphaFoldDB" id="A0A948TB62"/>
<organism evidence="3 4">
    <name type="scientific">Candidatus Phocaeicola faecigallinarum</name>
    <dbReference type="NCBI Taxonomy" id="2838732"/>
    <lineage>
        <taxon>Bacteria</taxon>
        <taxon>Pseudomonadati</taxon>
        <taxon>Bacteroidota</taxon>
        <taxon>Bacteroidia</taxon>
        <taxon>Bacteroidales</taxon>
        <taxon>Bacteroidaceae</taxon>
        <taxon>Phocaeicola</taxon>
    </lineage>
</organism>
<evidence type="ECO:0000313" key="3">
    <source>
        <dbReference type="EMBL" id="MBU3837515.1"/>
    </source>
</evidence>
<keyword evidence="1" id="KW-0732">Signal</keyword>
<feature type="signal peptide" evidence="1">
    <location>
        <begin position="1"/>
        <end position="22"/>
    </location>
</feature>